<dbReference type="OrthoDB" id="101552at2157"/>
<dbReference type="HOGENOM" id="CLU_1243085_0_0_2"/>
<dbReference type="KEGG" id="tnu:BD01_0403"/>
<dbReference type="Proteomes" id="UP000019434">
    <property type="component" value="Chromosome"/>
</dbReference>
<sequence>MRGRALIVLIVVAAVIGLGIASEFSVLSEVSGESHFDGSLILNDTGWRSAPENPNVVYVALLVSEPQLLEALKSSLSTVIRSHNLTPEFVDEPMNYDLKGRLVVVFLPHSFSKNRILYREYGVSGILYYSYAGDAETFTLLTNGKTLSGENLEKLAIKLRVSSIERLNEEHILNQTVSVTYWWKLRVKAGILTERDPYKTIAKQIALELDSFLRSH</sequence>
<reference evidence="1 2" key="1">
    <citation type="submission" date="2014-02" db="EMBL/GenBank/DDBJ databases">
        <title>Genome Sequence of an Hyperthermophilic Archaeon, Thermococcus nautili 30-1, producing viral vesicles.</title>
        <authorList>
            <person name="Oberto J."/>
            <person name="Gaudin M."/>
            <person name="Cossu M."/>
            <person name="Gorlas A."/>
            <person name="Slesarev A."/>
            <person name="Marguet E."/>
            <person name="Forterre P."/>
        </authorList>
    </citation>
    <scope>NUCLEOTIDE SEQUENCE [LARGE SCALE GENOMIC DNA]</scope>
    <source>
        <strain evidence="1 2">30-1</strain>
    </source>
</reference>
<name>W8PIT6_9EURY</name>
<dbReference type="AlphaFoldDB" id="W8PIT6"/>
<accession>W8PIT6</accession>
<protein>
    <submittedName>
        <fullName evidence="1">Uncharacterized protein</fullName>
    </submittedName>
</protein>
<keyword evidence="2" id="KW-1185">Reference proteome</keyword>
<dbReference type="STRING" id="195522.BD01_0403"/>
<gene>
    <name evidence="1" type="ORF">BD01_0403</name>
</gene>
<evidence type="ECO:0000313" key="2">
    <source>
        <dbReference type="Proteomes" id="UP000019434"/>
    </source>
</evidence>
<proteinExistence type="predicted"/>
<dbReference type="eggNOG" id="arCOG10365">
    <property type="taxonomic scope" value="Archaea"/>
</dbReference>
<dbReference type="EMBL" id="CP007264">
    <property type="protein sequence ID" value="AHL22029.1"/>
    <property type="molecule type" value="Genomic_DNA"/>
</dbReference>
<dbReference type="GeneID" id="24958032"/>
<evidence type="ECO:0000313" key="1">
    <source>
        <dbReference type="EMBL" id="AHL22029.1"/>
    </source>
</evidence>
<dbReference type="RefSeq" id="WP_042689385.1">
    <property type="nucleotide sequence ID" value="NZ_CP007264.1"/>
</dbReference>
<organism evidence="1 2">
    <name type="scientific">Thermococcus nautili</name>
    <dbReference type="NCBI Taxonomy" id="195522"/>
    <lineage>
        <taxon>Archaea</taxon>
        <taxon>Methanobacteriati</taxon>
        <taxon>Methanobacteriota</taxon>
        <taxon>Thermococci</taxon>
        <taxon>Thermococcales</taxon>
        <taxon>Thermococcaceae</taxon>
        <taxon>Thermococcus</taxon>
    </lineage>
</organism>